<dbReference type="Pfam" id="PF02230">
    <property type="entry name" value="Abhydrolase_2"/>
    <property type="match status" value="1"/>
</dbReference>
<dbReference type="InterPro" id="IPR029058">
    <property type="entry name" value="AB_hydrolase_fold"/>
</dbReference>
<comment type="similarity">
    <text evidence="1">Belongs to the AB hydrolase superfamily. AB hydrolase 2 family.</text>
</comment>
<dbReference type="PANTHER" id="PTHR10655">
    <property type="entry name" value="LYSOPHOSPHOLIPASE-RELATED"/>
    <property type="match status" value="1"/>
</dbReference>
<dbReference type="SUPFAM" id="SSF53474">
    <property type="entry name" value="alpha/beta-Hydrolases"/>
    <property type="match status" value="1"/>
</dbReference>
<reference evidence="4" key="1">
    <citation type="submission" date="2023-07" db="EMBL/GenBank/DDBJ databases">
        <title>Sequencing the genomes of 1000 actinobacteria strains.</title>
        <authorList>
            <person name="Klenk H.-P."/>
        </authorList>
    </citation>
    <scope>NUCLEOTIDE SEQUENCE</scope>
    <source>
        <strain evidence="4">DSM 13988</strain>
    </source>
</reference>
<dbReference type="AlphaFoldDB" id="A0AAE4C8P2"/>
<dbReference type="Proteomes" id="UP001247307">
    <property type="component" value="Unassembled WGS sequence"/>
</dbReference>
<evidence type="ECO:0000256" key="2">
    <source>
        <dbReference type="ARBA" id="ARBA00022801"/>
    </source>
</evidence>
<proteinExistence type="inferred from homology"/>
<dbReference type="Gene3D" id="3.40.50.1820">
    <property type="entry name" value="alpha/beta hydrolase"/>
    <property type="match status" value="1"/>
</dbReference>
<dbReference type="RefSeq" id="WP_309851904.1">
    <property type="nucleotide sequence ID" value="NZ_BAAAIU010000020.1"/>
</dbReference>
<keyword evidence="5" id="KW-1185">Reference proteome</keyword>
<dbReference type="InterPro" id="IPR050565">
    <property type="entry name" value="LYPA1-2/EST-like"/>
</dbReference>
<keyword evidence="2" id="KW-0378">Hydrolase</keyword>
<sequence length="208" mass="21906">MNGELTSRYSHEPKRDGTEDLLVLLHGYGSHEMDLLGLAPMLPDGLVCVGLRAPLPAGPGFAWFALSSDISFRPSDVLDAGEAVARCISADLRPSDFRSVSLLGFSQGMAVASAAASRVDGDLAAVVGLSGFWAEGDDDAAAPVSGRPVFWGRGSADPVIPARYIEQTRRVLSGAPNVTERVYEGLGHSVCAEEMEDVSAFLSEALAR</sequence>
<evidence type="ECO:0000256" key="1">
    <source>
        <dbReference type="ARBA" id="ARBA00006499"/>
    </source>
</evidence>
<protein>
    <submittedName>
        <fullName evidence="4">Phospholipase/carboxylesterase</fullName>
    </submittedName>
</protein>
<evidence type="ECO:0000313" key="5">
    <source>
        <dbReference type="Proteomes" id="UP001247307"/>
    </source>
</evidence>
<gene>
    <name evidence="4" type="ORF">J2S35_001555</name>
</gene>
<accession>A0AAE4C8P2</accession>
<comment type="caution">
    <text evidence="4">The sequence shown here is derived from an EMBL/GenBank/DDBJ whole genome shotgun (WGS) entry which is preliminary data.</text>
</comment>
<dbReference type="PANTHER" id="PTHR10655:SF17">
    <property type="entry name" value="LYSOPHOSPHOLIPASE-LIKE PROTEIN 1"/>
    <property type="match status" value="1"/>
</dbReference>
<dbReference type="InterPro" id="IPR003140">
    <property type="entry name" value="PLipase/COase/thioEstase"/>
</dbReference>
<evidence type="ECO:0000259" key="3">
    <source>
        <dbReference type="Pfam" id="PF02230"/>
    </source>
</evidence>
<dbReference type="EMBL" id="JAVDUI010000001">
    <property type="protein sequence ID" value="MDR6892615.1"/>
    <property type="molecule type" value="Genomic_DNA"/>
</dbReference>
<dbReference type="GO" id="GO:0016787">
    <property type="term" value="F:hydrolase activity"/>
    <property type="evidence" value="ECO:0007669"/>
    <property type="project" value="UniProtKB-KW"/>
</dbReference>
<feature type="domain" description="Phospholipase/carboxylesterase/thioesterase" evidence="3">
    <location>
        <begin position="14"/>
        <end position="204"/>
    </location>
</feature>
<evidence type="ECO:0000313" key="4">
    <source>
        <dbReference type="EMBL" id="MDR6892615.1"/>
    </source>
</evidence>
<organism evidence="4 5">
    <name type="scientific">Falsarthrobacter nasiphocae</name>
    <dbReference type="NCBI Taxonomy" id="189863"/>
    <lineage>
        <taxon>Bacteria</taxon>
        <taxon>Bacillati</taxon>
        <taxon>Actinomycetota</taxon>
        <taxon>Actinomycetes</taxon>
        <taxon>Micrococcales</taxon>
        <taxon>Micrococcaceae</taxon>
        <taxon>Falsarthrobacter</taxon>
    </lineage>
</organism>
<name>A0AAE4C8P2_9MICC</name>